<accession>A0A6C0HBH7</accession>
<name>A0A6C0HBH7_9ZZZZ</name>
<dbReference type="EMBL" id="MN739921">
    <property type="protein sequence ID" value="QHT77737.1"/>
    <property type="molecule type" value="Genomic_DNA"/>
</dbReference>
<proteinExistence type="predicted"/>
<reference evidence="1" key="1">
    <citation type="journal article" date="2020" name="Nature">
        <title>Giant virus diversity and host interactions through global metagenomics.</title>
        <authorList>
            <person name="Schulz F."/>
            <person name="Roux S."/>
            <person name="Paez-Espino D."/>
            <person name="Jungbluth S."/>
            <person name="Walsh D.A."/>
            <person name="Denef V.J."/>
            <person name="McMahon K.D."/>
            <person name="Konstantinidis K.T."/>
            <person name="Eloe-Fadrosh E.A."/>
            <person name="Kyrpides N.C."/>
            <person name="Woyke T."/>
        </authorList>
    </citation>
    <scope>NUCLEOTIDE SEQUENCE</scope>
    <source>
        <strain evidence="1">GVMAG-M-3300023179-90</strain>
    </source>
</reference>
<protein>
    <submittedName>
        <fullName evidence="1">Uncharacterized protein</fullName>
    </submittedName>
</protein>
<evidence type="ECO:0000313" key="1">
    <source>
        <dbReference type="EMBL" id="QHT77737.1"/>
    </source>
</evidence>
<sequence>MRFKNVLIYPCKNCGYNYSIGGATCSFELAKILSNYFPNVLIYNIVSEPNIIYNKSFTNIEISTDLDQEYNIENTLTIYGETVEYNPLNSKYVVRWILAPISIYCRNDIYTTWGKNDLVYYFNHERHMANDNIYKLLSCIHINPDLKNQNLNRNGTCFTIKKAVYLYSQINAIHPEDSLSIPYYVTQNDIVNIFNSKYMFISYDPLTFLTIMAPLCGCISIVYKSPTMSKEEWLKTLVIYKYLKDKNEPLYGIAYGPEELDFAISTLHLVNEQWSNFQKYLIEKSIIPFVNDMENIDNLENNVFNNYINK</sequence>
<dbReference type="AlphaFoldDB" id="A0A6C0HBH7"/>
<organism evidence="1">
    <name type="scientific">viral metagenome</name>
    <dbReference type="NCBI Taxonomy" id="1070528"/>
    <lineage>
        <taxon>unclassified sequences</taxon>
        <taxon>metagenomes</taxon>
        <taxon>organismal metagenomes</taxon>
    </lineage>
</organism>